<dbReference type="InterPro" id="IPR029063">
    <property type="entry name" value="SAM-dependent_MTases_sf"/>
</dbReference>
<evidence type="ECO:0000259" key="9">
    <source>
        <dbReference type="PROSITE" id="PS52004"/>
    </source>
</evidence>
<evidence type="ECO:0000256" key="6">
    <source>
        <dbReference type="PROSITE-ProRule" id="PRU01363"/>
    </source>
</evidence>
<dbReference type="Pfam" id="PF00975">
    <property type="entry name" value="Thioesterase"/>
    <property type="match status" value="1"/>
</dbReference>
<dbReference type="HOGENOM" id="CLU_000022_6_6_1"/>
<dbReference type="PROSITE" id="PS52019">
    <property type="entry name" value="PKS_MFAS_DH"/>
    <property type="match status" value="1"/>
</dbReference>
<dbReference type="Proteomes" id="UP000008177">
    <property type="component" value="Unplaced contigs"/>
</dbReference>
<dbReference type="EMBL" id="FQ790336">
    <property type="protein sequence ID" value="CCD51172.1"/>
    <property type="molecule type" value="Genomic_DNA"/>
</dbReference>
<dbReference type="STRING" id="999810.G2YHI5"/>
<dbReference type="InterPro" id="IPR049900">
    <property type="entry name" value="PKS_mFAS_DH"/>
</dbReference>
<feature type="domain" description="Carrier" evidence="8">
    <location>
        <begin position="1797"/>
        <end position="1871"/>
    </location>
</feature>
<dbReference type="GO" id="GO:0006633">
    <property type="term" value="P:fatty acid biosynthetic process"/>
    <property type="evidence" value="ECO:0007669"/>
    <property type="project" value="InterPro"/>
</dbReference>
<dbReference type="InterPro" id="IPR020841">
    <property type="entry name" value="PKS_Beta-ketoAc_synthase_dom"/>
</dbReference>
<dbReference type="PROSITE" id="PS00606">
    <property type="entry name" value="KS3_1"/>
    <property type="match status" value="1"/>
</dbReference>
<dbReference type="InterPro" id="IPR001227">
    <property type="entry name" value="Ac_transferase_dom_sf"/>
</dbReference>
<dbReference type="SMART" id="SM00827">
    <property type="entry name" value="PKS_AT"/>
    <property type="match status" value="1"/>
</dbReference>
<dbReference type="PANTHER" id="PTHR43775:SF21">
    <property type="entry name" value="NON-REDUCING POLYKETIDE SYNTHASE AUSA-RELATED"/>
    <property type="match status" value="1"/>
</dbReference>
<evidence type="ECO:0000256" key="1">
    <source>
        <dbReference type="ARBA" id="ARBA00022450"/>
    </source>
</evidence>
<dbReference type="InterPro" id="IPR049552">
    <property type="entry name" value="PKS_DH_N"/>
</dbReference>
<dbReference type="SMART" id="SM00824">
    <property type="entry name" value="PKS_TE"/>
    <property type="match status" value="1"/>
</dbReference>
<dbReference type="Gene3D" id="3.40.47.10">
    <property type="match status" value="1"/>
</dbReference>
<gene>
    <name evidence="11" type="ORF">BofuT4_P085340.1</name>
</gene>
<dbReference type="SUPFAM" id="SSF53901">
    <property type="entry name" value="Thiolase-like"/>
    <property type="match status" value="1"/>
</dbReference>
<dbReference type="Pfam" id="PF00550">
    <property type="entry name" value="PP-binding"/>
    <property type="match status" value="2"/>
</dbReference>
<dbReference type="InterPro" id="IPR001031">
    <property type="entry name" value="Thioesterase"/>
</dbReference>
<dbReference type="InterPro" id="IPR018201">
    <property type="entry name" value="Ketoacyl_synth_AS"/>
</dbReference>
<dbReference type="Gene3D" id="3.40.366.10">
    <property type="entry name" value="Malonyl-Coenzyme A Acyl Carrier Protein, domain 2"/>
    <property type="match status" value="1"/>
</dbReference>
<dbReference type="OrthoDB" id="429813at2759"/>
<dbReference type="Gene3D" id="1.10.1200.10">
    <property type="entry name" value="ACP-like"/>
    <property type="match status" value="2"/>
</dbReference>
<feature type="region of interest" description="C-terminal hotdog fold" evidence="6">
    <location>
        <begin position="1586"/>
        <end position="1745"/>
    </location>
</feature>
<feature type="region of interest" description="Disordered" evidence="7">
    <location>
        <begin position="1981"/>
        <end position="2006"/>
    </location>
</feature>
<dbReference type="Pfam" id="PF18558">
    <property type="entry name" value="HTH_51"/>
    <property type="match status" value="1"/>
</dbReference>
<dbReference type="Pfam" id="PF08659">
    <property type="entry name" value="KR"/>
    <property type="match status" value="1"/>
</dbReference>
<dbReference type="PROSITE" id="PS00012">
    <property type="entry name" value="PHOSPHOPANTETHEINE"/>
    <property type="match status" value="1"/>
</dbReference>
<dbReference type="Gene3D" id="3.40.50.1820">
    <property type="entry name" value="alpha/beta hydrolase"/>
    <property type="match status" value="1"/>
</dbReference>
<accession>G2YHI5</accession>
<dbReference type="SMART" id="SM00825">
    <property type="entry name" value="PKS_KS"/>
    <property type="match status" value="1"/>
</dbReference>
<evidence type="ECO:0000256" key="4">
    <source>
        <dbReference type="ARBA" id="ARBA00023268"/>
    </source>
</evidence>
<dbReference type="InterPro" id="IPR014030">
    <property type="entry name" value="Ketoacyl_synth_N"/>
</dbReference>
<feature type="region of interest" description="N-terminal hotdog fold" evidence="6">
    <location>
        <begin position="1435"/>
        <end position="1563"/>
    </location>
</feature>
<evidence type="ECO:0000313" key="12">
    <source>
        <dbReference type="Proteomes" id="UP000008177"/>
    </source>
</evidence>
<dbReference type="InterPro" id="IPR057326">
    <property type="entry name" value="KR_dom"/>
</dbReference>
<evidence type="ECO:0000259" key="8">
    <source>
        <dbReference type="PROSITE" id="PS50075"/>
    </source>
</evidence>
<feature type="active site" description="Proton donor; for dehydratase activity" evidence="6">
    <location>
        <position position="1653"/>
    </location>
</feature>
<dbReference type="Gene3D" id="3.30.70.3290">
    <property type="match status" value="1"/>
</dbReference>
<dbReference type="Pfam" id="PF08242">
    <property type="entry name" value="Methyltransf_12"/>
    <property type="match status" value="1"/>
</dbReference>
<dbReference type="PROSITE" id="PS52004">
    <property type="entry name" value="KS3_2"/>
    <property type="match status" value="1"/>
</dbReference>
<feature type="active site" description="Proton acceptor; for dehydratase activity" evidence="6">
    <location>
        <position position="1468"/>
    </location>
</feature>
<dbReference type="Pfam" id="PF00109">
    <property type="entry name" value="ketoacyl-synt"/>
    <property type="match status" value="1"/>
</dbReference>
<organism evidence="11 12">
    <name type="scientific">Botryotinia fuckeliana (strain T4)</name>
    <name type="common">Noble rot fungus</name>
    <name type="synonym">Botrytis cinerea</name>
    <dbReference type="NCBI Taxonomy" id="999810"/>
    <lineage>
        <taxon>Eukaryota</taxon>
        <taxon>Fungi</taxon>
        <taxon>Dikarya</taxon>
        <taxon>Ascomycota</taxon>
        <taxon>Pezizomycotina</taxon>
        <taxon>Leotiomycetes</taxon>
        <taxon>Helotiales</taxon>
        <taxon>Sclerotiniaceae</taxon>
        <taxon>Botrytis</taxon>
    </lineage>
</organism>
<dbReference type="Gene3D" id="3.10.129.110">
    <property type="entry name" value="Polyketide synthase dehydratase"/>
    <property type="match status" value="1"/>
</dbReference>
<dbReference type="InterPro" id="IPR013217">
    <property type="entry name" value="Methyltransf_12"/>
</dbReference>
<dbReference type="InterPro" id="IPR036291">
    <property type="entry name" value="NAD(P)-bd_dom_sf"/>
</dbReference>
<dbReference type="Gene3D" id="3.40.50.720">
    <property type="entry name" value="NAD(P)-binding Rossmann-like Domain"/>
    <property type="match status" value="1"/>
</dbReference>
<dbReference type="InterPro" id="IPR016035">
    <property type="entry name" value="Acyl_Trfase/lysoPLipase"/>
</dbReference>
<sequence>MNANDLIHRVTWSPASLSEEPLRFERVVFLTGDEEPDEILSTYRKQLNDEGYETEVVRDPMEIIPLLTLDTIVVHIPHAAKAKDEVYEAVTKSCTSLIIAAKALCQHHQLDKSKTYKLFSLIKKDLGIRDLGYAPLYGLARVIKMEIPELFGGLFEDDKIGFPLLPIKYAQGFDVVRVCNGVAQTASLQPFQDLSNDRKMPQLNPQGTYLITGGTGGLGLEVAIWMAMRGARSILLVSRCGLPSAPRGEPRDANIDRLVSRITELEAIGATVHVLAIDLSKPDADSTLREAIDNLKIPPIKGVVHAAGIAGFDTLERCTTSDIANVLAPKVVGGLILDKIFPPGTLDFFTLVSSIGQLSGSPGQLTYAPANAFLDGLATQRRREGDNSVSIQWTCWRNVGMAPQSRSSTRTVDRGLNIRGITDICRGEAFEAWDRITSLKTDHAVVVRALELDENEPLRHPILKNITPRKKEKRKVTLTSYNSYPENAVAVVGMACRTAAGDTAEDLWEAIQTGRTMEREIDSKRFPDAVMKDKMWGNFLSNIDSFDHQFFKKSRREAMALDPHQRTILETTYHALESATCFGGGQKQEAETHERTQNKDTTGCFIGMIAPDYSLNLASHPASPYTGIGMHRSYVAGRLSHHFGWTGPSQTIDTACSSSMVAIHQACRSIQTGECTRAVAGGVNLITNLVLYDALRVGGFLSKTAGCKAFDVGADGYCRGEAVGVVVLKSLNKALKDGDHIQGVLLATGNNQNMNHTSITNPVLESQTALYRDVLARAGVNPEDISYVEAHGTGTRAGDPIEIKSIRQVLGGKDRHSILQIGSVKSNIGHAEGASGIVSLIKVLLMMKHGKIPIQAQFRTLNTNIPALETDKMAISTSLQKQWSDDLRLALVNNFGASGSNASVVVAPPPPRSSSSSTLLIDRAISTTSISALPFFISAASRASLLTYCNKLKTRIGKGSFTPESTPNLAFNLATKQNRQLQHVYCTTATSLTDLQAQLGDFEEHTMTSKKPKPIVLLFGGQNGNTVPSAKHFYDSSLLFQTHLHKCDDVIRSLGLPSLFPVVLQGIQGDSDLVLRHAAMFSIQYSCGMSWIDSGVKPQVICGHSFGEWTALTISGAMTLKDGMRLITGTVQDHRMILSIQLLQKTDILAGRASIIQKSWGNDTGSMIAIEAPLTSTNTTPNKHLETFYEKHPDIKLDIACYNGPNQYVVAGRTINMELLELHLQDKIASGEKLSFKVLKDVHAYHSAMADSIVGECAKLSSEISFQKPTLPFESCHQSLWTGPGSNIIALHTRSPVYFGRTISRVASRLGPCIFLEAGFGSPIINMTRNALSQAHPLAEHSYVAINGKDLVRSLADATVTLWKNGQQQVQFWLFHRSQRMSYESIAIPPYQFEKDRHWLDYIDPLADKKNKPDEHSANLTGECPHCLKNINDFPYIVQEKSQIQPVDRFVFKVDTRSKRYQELVGGHSVTGSPICPASMYLELFSHAVVLVYRPRVMTTNSEITIDSLEIRAALGLDTQRLVKVILTKKTEKSWNFELSSTKNNEKPVSHATGNISLREKNGRIIDEQAEKNMWRHITSLLDEGTDDIEAVRGSMVYKIFGKMVKYSSIYRGLRHLAGRDSEGAGEVSMPKEDLDTMARTPNDTISDPLILDNFIQVPGAFMNSICEDEDEVDSGASFVCTGIETVRPLNSIQGEGKYRVYTKIVRDNNKETVLDLFAFDKQSRKIVFSAQGIKFSRLPRNKLAKMLARANPGINSKEESPGFSKAAASTPAPKSSSQTIINGPTKKYKKDRTDVVDILSGVQKILSISLEVPVRMVTKQATLDELGADSLVSSEIQAKISEKFKIDISTGDFEQLIDIASLCDLISSRISDEVSDTSSNNFENQNPVSIIEKADNTNSDWQKAIFEILSQSLDVSVAEIEMNSILDDLGADSLVATEIVSNLNEAFSLDIQTAEFASIVDVASIFSLIPGASDVDSIHTPMNTPPKSFRASPTPDNGSSAAPYTGIDLIENDEGTTSTNYNAASVHAAFQEIRHGFDIHAKTTNYLGYWDKVYPEQLKTVAAFIIEAFEKLGCPIRHFRHGEKLPTVALTLNKYQREILRLWEILEEAGVVERIGDEFACGPTAKEYDDKAMSAEYLSKKLIAEFSHHLPINNIIGLIGPQLAGCLTGKVNPISILYGDDKGRSLLDDFYFTTPDVQASSRLLSDFISAIIRARISENEPLHILEVGAGTGGTTKHLIPFLQATGLPFTYTFTDLSRSLVARAMNTTFRDIKNMKFIKLNIEETPPEELLGLYHIVVSTNCVHATRNLSYSLSNIHKLLRPNIGCVVLLEGTQKLAWLDIVFGLLDGWWLFNDGRQYAMQSVWAWERDMQAAGFAHVDWSDGTTRESRSFRVICGMLADTEDPCPAKTTSILLHRAISTSENRNLFLVPGGFGFGAVFRGLSPSLAVVKNVSVYALDSPFTIIKLDPKQPPTIEELAAIYVAEIKRKQPEGPYLIGGYSMGGVVAYEIVRQLLEDDNEVEKLFMIDTACPTFSASLPKALVDFLDSIIEVRATNPGEIKDKRIGKNEHSTLGNQQLTRYKVSKLPGKKIPSAVLFLAREGLDKQKKIPRPEVSPEEQRTVDWFLNDRLGDESLGWEELLEDVTVIPAEGNHFSMMKRALISDWGVKLAEILSAI</sequence>
<feature type="compositionally biased region" description="Low complexity" evidence="7">
    <location>
        <begin position="1765"/>
        <end position="1778"/>
    </location>
</feature>
<dbReference type="InterPro" id="IPR006162">
    <property type="entry name" value="Ppantetheine_attach_site"/>
</dbReference>
<keyword evidence="1" id="KW-0596">Phosphopantetheine</keyword>
<keyword evidence="3" id="KW-0808">Transferase</keyword>
<evidence type="ECO:0000256" key="3">
    <source>
        <dbReference type="ARBA" id="ARBA00022679"/>
    </source>
</evidence>
<feature type="domain" description="Carrier" evidence="8">
    <location>
        <begin position="1897"/>
        <end position="1974"/>
    </location>
</feature>
<dbReference type="InterPro" id="IPR013968">
    <property type="entry name" value="PKS_KR"/>
</dbReference>
<dbReference type="SUPFAM" id="SSF53474">
    <property type="entry name" value="alpha/beta-Hydrolases"/>
    <property type="match status" value="1"/>
</dbReference>
<dbReference type="Gene3D" id="3.40.50.150">
    <property type="entry name" value="Vaccinia Virus protein VP39"/>
    <property type="match status" value="1"/>
</dbReference>
<evidence type="ECO:0000256" key="2">
    <source>
        <dbReference type="ARBA" id="ARBA00022553"/>
    </source>
</evidence>
<dbReference type="GO" id="GO:0004315">
    <property type="term" value="F:3-oxoacyl-[acyl-carrier-protein] synthase activity"/>
    <property type="evidence" value="ECO:0007669"/>
    <property type="project" value="InterPro"/>
</dbReference>
<feature type="domain" description="Ketosynthase family 3 (KS3)" evidence="9">
    <location>
        <begin position="486"/>
        <end position="908"/>
    </location>
</feature>
<dbReference type="GO" id="GO:0044550">
    <property type="term" value="P:secondary metabolite biosynthetic process"/>
    <property type="evidence" value="ECO:0007669"/>
    <property type="project" value="TreeGrafter"/>
</dbReference>
<dbReference type="Gene3D" id="3.30.70.250">
    <property type="entry name" value="Malonyl-CoA ACP transacylase, ACP-binding"/>
    <property type="match status" value="1"/>
</dbReference>
<dbReference type="InterPro" id="IPR014043">
    <property type="entry name" value="Acyl_transferase_dom"/>
</dbReference>
<dbReference type="InterPro" id="IPR009081">
    <property type="entry name" value="PP-bd_ACP"/>
</dbReference>
<dbReference type="PANTHER" id="PTHR43775">
    <property type="entry name" value="FATTY ACID SYNTHASE"/>
    <property type="match status" value="1"/>
</dbReference>
<dbReference type="CDD" id="cd05274">
    <property type="entry name" value="KR_FAS_SDR_x"/>
    <property type="match status" value="1"/>
</dbReference>
<reference evidence="12" key="1">
    <citation type="journal article" date="2011" name="PLoS Genet.">
        <title>Genomic analysis of the necrotrophic fungal pathogens Sclerotinia sclerotiorum and Botrytis cinerea.</title>
        <authorList>
            <person name="Amselem J."/>
            <person name="Cuomo C.A."/>
            <person name="van Kan J.A."/>
            <person name="Viaud M."/>
            <person name="Benito E.P."/>
            <person name="Couloux A."/>
            <person name="Coutinho P.M."/>
            <person name="de Vries R.P."/>
            <person name="Dyer P.S."/>
            <person name="Fillinger S."/>
            <person name="Fournier E."/>
            <person name="Gout L."/>
            <person name="Hahn M."/>
            <person name="Kohn L."/>
            <person name="Lapalu N."/>
            <person name="Plummer K.M."/>
            <person name="Pradier J.M."/>
            <person name="Quevillon E."/>
            <person name="Sharon A."/>
            <person name="Simon A."/>
            <person name="ten Have A."/>
            <person name="Tudzynski B."/>
            <person name="Tudzynski P."/>
            <person name="Wincker P."/>
            <person name="Andrew M."/>
            <person name="Anthouard V."/>
            <person name="Beever R.E."/>
            <person name="Beffa R."/>
            <person name="Benoit I."/>
            <person name="Bouzid O."/>
            <person name="Brault B."/>
            <person name="Chen Z."/>
            <person name="Choquer M."/>
            <person name="Collemare J."/>
            <person name="Cotton P."/>
            <person name="Danchin E.G."/>
            <person name="Da Silva C."/>
            <person name="Gautier A."/>
            <person name="Giraud C."/>
            <person name="Giraud T."/>
            <person name="Gonzalez C."/>
            <person name="Grossetete S."/>
            <person name="Guldener U."/>
            <person name="Henrissat B."/>
            <person name="Howlett B.J."/>
            <person name="Kodira C."/>
            <person name="Kretschmer M."/>
            <person name="Lappartient A."/>
            <person name="Leroch M."/>
            <person name="Levis C."/>
            <person name="Mauceli E."/>
            <person name="Neuveglise C."/>
            <person name="Oeser B."/>
            <person name="Pearson M."/>
            <person name="Poulain J."/>
            <person name="Poussereau N."/>
            <person name="Quesneville H."/>
            <person name="Rascle C."/>
            <person name="Schumacher J."/>
            <person name="Segurens B."/>
            <person name="Sexton A."/>
            <person name="Silva E."/>
            <person name="Sirven C."/>
            <person name="Soanes D.M."/>
            <person name="Talbot N.J."/>
            <person name="Templeton M."/>
            <person name="Yandava C."/>
            <person name="Yarden O."/>
            <person name="Zeng Q."/>
            <person name="Rollins J.A."/>
            <person name="Lebrun M.H."/>
            <person name="Dickman M."/>
        </authorList>
    </citation>
    <scope>NUCLEOTIDE SEQUENCE [LARGE SCALE GENOMIC DNA]</scope>
    <source>
        <strain evidence="12">T4</strain>
    </source>
</reference>
<evidence type="ECO:0000256" key="7">
    <source>
        <dbReference type="SAM" id="MobiDB-lite"/>
    </source>
</evidence>
<dbReference type="InterPro" id="IPR050091">
    <property type="entry name" value="PKS_NRPS_Biosynth_Enz"/>
</dbReference>
<dbReference type="InterPro" id="IPR042104">
    <property type="entry name" value="PKS_dehydratase_sf"/>
</dbReference>
<feature type="domain" description="PKS/mFAS DH" evidence="10">
    <location>
        <begin position="1435"/>
        <end position="1745"/>
    </location>
</feature>
<protein>
    <submittedName>
        <fullName evidence="11">BcPKS20, polyketide synthase</fullName>
    </submittedName>
</protein>
<dbReference type="CDD" id="cd02440">
    <property type="entry name" value="AdoMet_MTases"/>
    <property type="match status" value="1"/>
</dbReference>
<dbReference type="SUPFAM" id="SSF52151">
    <property type="entry name" value="FabD/lysophospholipase-like"/>
    <property type="match status" value="1"/>
</dbReference>
<dbReference type="CDD" id="cd00833">
    <property type="entry name" value="PKS"/>
    <property type="match status" value="1"/>
</dbReference>
<dbReference type="InParanoid" id="G2YHI5"/>
<keyword evidence="4" id="KW-0511">Multifunctional enzyme</keyword>
<keyword evidence="5" id="KW-0012">Acyltransferase</keyword>
<dbReference type="SUPFAM" id="SSF53335">
    <property type="entry name" value="S-adenosyl-L-methionine-dependent methyltransferases"/>
    <property type="match status" value="1"/>
</dbReference>
<name>G2YHI5_BOTF4</name>
<dbReference type="InterPro" id="IPR014031">
    <property type="entry name" value="Ketoacyl_synth_C"/>
</dbReference>
<dbReference type="SUPFAM" id="SSF51735">
    <property type="entry name" value="NAD(P)-binding Rossmann-fold domains"/>
    <property type="match status" value="2"/>
</dbReference>
<dbReference type="GO" id="GO:0004312">
    <property type="term" value="F:fatty acid synthase activity"/>
    <property type="evidence" value="ECO:0007669"/>
    <property type="project" value="TreeGrafter"/>
</dbReference>
<keyword evidence="2" id="KW-0597">Phosphoprotein</keyword>
<evidence type="ECO:0000256" key="5">
    <source>
        <dbReference type="ARBA" id="ARBA00023315"/>
    </source>
</evidence>
<dbReference type="eggNOG" id="KOG1202">
    <property type="taxonomic scope" value="Eukaryota"/>
</dbReference>
<dbReference type="InterPro" id="IPR016039">
    <property type="entry name" value="Thiolase-like"/>
</dbReference>
<evidence type="ECO:0000259" key="10">
    <source>
        <dbReference type="PROSITE" id="PS52019"/>
    </source>
</evidence>
<dbReference type="PROSITE" id="PS50075">
    <property type="entry name" value="CARRIER"/>
    <property type="match status" value="2"/>
</dbReference>
<dbReference type="InterPro" id="IPR041068">
    <property type="entry name" value="HTH_51"/>
</dbReference>
<dbReference type="Pfam" id="PF21089">
    <property type="entry name" value="PKS_DH_N"/>
    <property type="match status" value="1"/>
</dbReference>
<dbReference type="SMART" id="SM00822">
    <property type="entry name" value="PKS_KR"/>
    <property type="match status" value="1"/>
</dbReference>
<dbReference type="SUPFAM" id="SSF47336">
    <property type="entry name" value="ACP-like"/>
    <property type="match status" value="2"/>
</dbReference>
<dbReference type="Pfam" id="PF02801">
    <property type="entry name" value="Ketoacyl-synt_C"/>
    <property type="match status" value="1"/>
</dbReference>
<proteinExistence type="predicted"/>
<dbReference type="InterPro" id="IPR036736">
    <property type="entry name" value="ACP-like_sf"/>
</dbReference>
<evidence type="ECO:0000313" key="11">
    <source>
        <dbReference type="EMBL" id="CCD51172.1"/>
    </source>
</evidence>
<feature type="region of interest" description="Disordered" evidence="7">
    <location>
        <begin position="1752"/>
        <end position="1785"/>
    </location>
</feature>
<dbReference type="InterPro" id="IPR020802">
    <property type="entry name" value="TesA-like"/>
</dbReference>
<dbReference type="InterPro" id="IPR029058">
    <property type="entry name" value="AB_hydrolase_fold"/>
</dbReference>